<gene>
    <name evidence="1" type="ORF">KVT40_000457</name>
</gene>
<reference evidence="1" key="1">
    <citation type="submission" date="2021-07" db="EMBL/GenBank/DDBJ databases">
        <title>Elsinoe batatas strain:CRI-CJ2 Genome sequencing and assembly.</title>
        <authorList>
            <person name="Huang L."/>
        </authorList>
    </citation>
    <scope>NUCLEOTIDE SEQUENCE</scope>
    <source>
        <strain evidence="1">CRI-CJ2</strain>
    </source>
</reference>
<evidence type="ECO:0000313" key="1">
    <source>
        <dbReference type="EMBL" id="KAG8631317.1"/>
    </source>
</evidence>
<name>A0A8K0L9C3_9PEZI</name>
<sequence length="234" mass="26577">MRANVWRGLVSKIVIIYANMDNVLPIPISDLDTAEAAAGNYEDPEDGDYADIEEEAEDDRAFHGESDDENYMSEDSHESTDIFEDWYDEEGTGFCRKRAGQKVNRAQLAEAVKNDPRYKAGHKRAERRIKGVLEQAASYGRKYEGLADEDIDDIIQEEDRGRYAMVPDTEKGGYDPLKLLAWRLTGRQRSGRRCRALAHGLRMEGTMKAQKVGFDSSYRNKEIGLKRSRGCARN</sequence>
<dbReference type="Proteomes" id="UP000809789">
    <property type="component" value="Unassembled WGS sequence"/>
</dbReference>
<keyword evidence="2" id="KW-1185">Reference proteome</keyword>
<evidence type="ECO:0000313" key="2">
    <source>
        <dbReference type="Proteomes" id="UP000809789"/>
    </source>
</evidence>
<protein>
    <submittedName>
        <fullName evidence="1">Uncharacterized protein</fullName>
    </submittedName>
</protein>
<organism evidence="1 2">
    <name type="scientific">Elsinoe batatas</name>
    <dbReference type="NCBI Taxonomy" id="2601811"/>
    <lineage>
        <taxon>Eukaryota</taxon>
        <taxon>Fungi</taxon>
        <taxon>Dikarya</taxon>
        <taxon>Ascomycota</taxon>
        <taxon>Pezizomycotina</taxon>
        <taxon>Dothideomycetes</taxon>
        <taxon>Dothideomycetidae</taxon>
        <taxon>Myriangiales</taxon>
        <taxon>Elsinoaceae</taxon>
        <taxon>Elsinoe</taxon>
    </lineage>
</organism>
<accession>A0A8K0L9C3</accession>
<dbReference type="AlphaFoldDB" id="A0A8K0L9C3"/>
<proteinExistence type="predicted"/>
<dbReference type="EMBL" id="JAESVG020000001">
    <property type="protein sequence ID" value="KAG8631317.1"/>
    <property type="molecule type" value="Genomic_DNA"/>
</dbReference>
<comment type="caution">
    <text evidence="1">The sequence shown here is derived from an EMBL/GenBank/DDBJ whole genome shotgun (WGS) entry which is preliminary data.</text>
</comment>